<dbReference type="Proteomes" id="UP000293360">
    <property type="component" value="Unassembled WGS sequence"/>
</dbReference>
<evidence type="ECO:0000313" key="2">
    <source>
        <dbReference type="Proteomes" id="UP000293360"/>
    </source>
</evidence>
<dbReference type="EMBL" id="QJNU01000947">
    <property type="protein sequence ID" value="RYO82267.1"/>
    <property type="molecule type" value="Genomic_DNA"/>
</dbReference>
<dbReference type="AlphaFoldDB" id="A0A4Q4SUF4"/>
<evidence type="ECO:0000313" key="1">
    <source>
        <dbReference type="EMBL" id="RYO82267.1"/>
    </source>
</evidence>
<organism evidence="1 2">
    <name type="scientific">Monosporascus ibericus</name>
    <dbReference type="NCBI Taxonomy" id="155417"/>
    <lineage>
        <taxon>Eukaryota</taxon>
        <taxon>Fungi</taxon>
        <taxon>Dikarya</taxon>
        <taxon>Ascomycota</taxon>
        <taxon>Pezizomycotina</taxon>
        <taxon>Sordariomycetes</taxon>
        <taxon>Xylariomycetidae</taxon>
        <taxon>Xylariales</taxon>
        <taxon>Xylariales incertae sedis</taxon>
        <taxon>Monosporascus</taxon>
    </lineage>
</organism>
<accession>A0A4Q4SUF4</accession>
<reference evidence="1 2" key="1">
    <citation type="submission" date="2018-06" db="EMBL/GenBank/DDBJ databases">
        <title>Complete Genomes of Monosporascus.</title>
        <authorList>
            <person name="Robinson A.J."/>
            <person name="Natvig D.O."/>
        </authorList>
    </citation>
    <scope>NUCLEOTIDE SEQUENCE [LARGE SCALE GENOMIC DNA]</scope>
    <source>
        <strain evidence="1 2">CBS 110550</strain>
    </source>
</reference>
<proteinExistence type="predicted"/>
<gene>
    <name evidence="1" type="ORF">DL764_009636</name>
</gene>
<keyword evidence="2" id="KW-1185">Reference proteome</keyword>
<protein>
    <submittedName>
        <fullName evidence="1">Uncharacterized protein</fullName>
    </submittedName>
</protein>
<sequence>MTTSADKTDDGKETHHAIDMAKTRVWGPDVVPFNHRRFLHANNSNVEKKGSLLLPSEALGDDTSFCFGRHFATIQILA</sequence>
<name>A0A4Q4SUF4_9PEZI</name>
<comment type="caution">
    <text evidence="1">The sequence shown here is derived from an EMBL/GenBank/DDBJ whole genome shotgun (WGS) entry which is preliminary data.</text>
</comment>